<evidence type="ECO:0000256" key="4">
    <source>
        <dbReference type="ARBA" id="ARBA00022840"/>
    </source>
</evidence>
<feature type="domain" description="ABC transporter" evidence="5">
    <location>
        <begin position="2"/>
        <end position="231"/>
    </location>
</feature>
<dbReference type="GO" id="GO:0016887">
    <property type="term" value="F:ATP hydrolysis activity"/>
    <property type="evidence" value="ECO:0007669"/>
    <property type="project" value="InterPro"/>
</dbReference>
<dbReference type="SUPFAM" id="SSF52540">
    <property type="entry name" value="P-loop containing nucleoside triphosphate hydrolases"/>
    <property type="match status" value="1"/>
</dbReference>
<dbReference type="Gene3D" id="3.40.50.300">
    <property type="entry name" value="P-loop containing nucleotide triphosphate hydrolases"/>
    <property type="match status" value="1"/>
</dbReference>
<dbReference type="Pfam" id="PF00005">
    <property type="entry name" value="ABC_tran"/>
    <property type="match status" value="1"/>
</dbReference>
<accession>A0A7C0WV48</accession>
<protein>
    <submittedName>
        <fullName evidence="6">ATP-binding cassette domain-containing protein</fullName>
    </submittedName>
</protein>
<dbReference type="AlphaFoldDB" id="A0A7C0WV48"/>
<evidence type="ECO:0000256" key="1">
    <source>
        <dbReference type="ARBA" id="ARBA00005417"/>
    </source>
</evidence>
<dbReference type="InterPro" id="IPR003593">
    <property type="entry name" value="AAA+_ATPase"/>
</dbReference>
<reference evidence="6" key="1">
    <citation type="journal article" date="2020" name="mSystems">
        <title>Genome- and Community-Level Interaction Insights into Carbon Utilization and Element Cycling Functions of Hydrothermarchaeota in Hydrothermal Sediment.</title>
        <authorList>
            <person name="Zhou Z."/>
            <person name="Liu Y."/>
            <person name="Xu W."/>
            <person name="Pan J."/>
            <person name="Luo Z.H."/>
            <person name="Li M."/>
        </authorList>
    </citation>
    <scope>NUCLEOTIDE SEQUENCE [LARGE SCALE GENOMIC DNA]</scope>
    <source>
        <strain evidence="6">HyVt-19</strain>
    </source>
</reference>
<dbReference type="GO" id="GO:0005524">
    <property type="term" value="F:ATP binding"/>
    <property type="evidence" value="ECO:0007669"/>
    <property type="project" value="UniProtKB-KW"/>
</dbReference>
<evidence type="ECO:0000259" key="5">
    <source>
        <dbReference type="PROSITE" id="PS50893"/>
    </source>
</evidence>
<evidence type="ECO:0000256" key="3">
    <source>
        <dbReference type="ARBA" id="ARBA00022741"/>
    </source>
</evidence>
<evidence type="ECO:0000256" key="2">
    <source>
        <dbReference type="ARBA" id="ARBA00022448"/>
    </source>
</evidence>
<dbReference type="Proteomes" id="UP000886355">
    <property type="component" value="Unassembled WGS sequence"/>
</dbReference>
<keyword evidence="2" id="KW-0813">Transport</keyword>
<keyword evidence="4 6" id="KW-0067">ATP-binding</keyword>
<dbReference type="InterPro" id="IPR027417">
    <property type="entry name" value="P-loop_NTPase"/>
</dbReference>
<dbReference type="EMBL" id="DQZW01000162">
    <property type="protein sequence ID" value="HDL89946.1"/>
    <property type="molecule type" value="Genomic_DNA"/>
</dbReference>
<dbReference type="InterPro" id="IPR003439">
    <property type="entry name" value="ABC_transporter-like_ATP-bd"/>
</dbReference>
<keyword evidence="3" id="KW-0547">Nucleotide-binding</keyword>
<dbReference type="PANTHER" id="PTHR43335:SF4">
    <property type="entry name" value="ABC TRANSPORTER, ATP-BINDING PROTEIN"/>
    <property type="match status" value="1"/>
</dbReference>
<gene>
    <name evidence="6" type="ORF">ENG14_03485</name>
</gene>
<dbReference type="PROSITE" id="PS50893">
    <property type="entry name" value="ABC_TRANSPORTER_2"/>
    <property type="match status" value="1"/>
</dbReference>
<dbReference type="PANTHER" id="PTHR43335">
    <property type="entry name" value="ABC TRANSPORTER, ATP-BINDING PROTEIN"/>
    <property type="match status" value="1"/>
</dbReference>
<dbReference type="CDD" id="cd03230">
    <property type="entry name" value="ABC_DR_subfamily_A"/>
    <property type="match status" value="1"/>
</dbReference>
<proteinExistence type="inferred from homology"/>
<comment type="caution">
    <text evidence="6">The sequence shown here is derived from an EMBL/GenBank/DDBJ whole genome shotgun (WGS) entry which is preliminary data.</text>
</comment>
<organism evidence="6">
    <name type="scientific">Thermodesulforhabdus norvegica</name>
    <dbReference type="NCBI Taxonomy" id="39841"/>
    <lineage>
        <taxon>Bacteria</taxon>
        <taxon>Pseudomonadati</taxon>
        <taxon>Thermodesulfobacteriota</taxon>
        <taxon>Syntrophobacteria</taxon>
        <taxon>Syntrophobacterales</taxon>
        <taxon>Thermodesulforhabdaceae</taxon>
        <taxon>Thermodesulforhabdus</taxon>
    </lineage>
</organism>
<name>A0A7C0WV48_9BACT</name>
<sequence>MIEAIDLTKFYGPIPAIRDVSFTVARGEIVGFLGPNGAGKSTTIKILTCFMPPTSGTARIDGIDCLENSLEVRRKIGYLPEIVPLYAEMTVQRFLRFCAEAKGIPAKQIKREIDRVVSLCGLSNVENRIIGHLSKGYRQRVGLAQALIGNPSVIILDEPTIGLDPAQIVEIRELIKSLAGKHTVFLSSHILPEVAQTCQRVVIINKGQIVATDTPENLTKQLQRTRQVRLMFDSSVPVEKIQDVMEDIDGVTGFSPANGDGKTWIVETDPDVEVRPALAKAVVESGLGLVEMRSIDLSLEEVFMQLVTEEVVQADESEVQS</sequence>
<comment type="similarity">
    <text evidence="1">Belongs to the ABC transporter superfamily.</text>
</comment>
<dbReference type="SMART" id="SM00382">
    <property type="entry name" value="AAA"/>
    <property type="match status" value="1"/>
</dbReference>
<evidence type="ECO:0000313" key="6">
    <source>
        <dbReference type="EMBL" id="HDL89946.1"/>
    </source>
</evidence>